<dbReference type="RefSeq" id="WP_176266599.1">
    <property type="nucleotide sequence ID" value="NZ_JABWGV010000001.1"/>
</dbReference>
<organism evidence="1 2">
    <name type="scientific">Qipengyuania atrilutea</name>
    <dbReference type="NCBI Taxonomy" id="2744473"/>
    <lineage>
        <taxon>Bacteria</taxon>
        <taxon>Pseudomonadati</taxon>
        <taxon>Pseudomonadota</taxon>
        <taxon>Alphaproteobacteria</taxon>
        <taxon>Sphingomonadales</taxon>
        <taxon>Erythrobacteraceae</taxon>
        <taxon>Qipengyuania</taxon>
    </lineage>
</organism>
<protein>
    <submittedName>
        <fullName evidence="1">Uncharacterized protein</fullName>
    </submittedName>
</protein>
<accession>A0A850H167</accession>
<name>A0A850H167_9SPHN</name>
<evidence type="ECO:0000313" key="2">
    <source>
        <dbReference type="Proteomes" id="UP000561438"/>
    </source>
</evidence>
<sequence length="68" mass="7487">MSELSLIIADRREATLPELIEQYRQAENWTQKNDGLTLILSGQIRACLMASGCPPLSKADVDTLGRAL</sequence>
<dbReference type="EMBL" id="JABWGV010000001">
    <property type="protein sequence ID" value="NVD44357.1"/>
    <property type="molecule type" value="Genomic_DNA"/>
</dbReference>
<proteinExistence type="predicted"/>
<comment type="caution">
    <text evidence="1">The sequence shown here is derived from an EMBL/GenBank/DDBJ whole genome shotgun (WGS) entry which is preliminary data.</text>
</comment>
<dbReference type="AlphaFoldDB" id="A0A850H167"/>
<keyword evidence="2" id="KW-1185">Reference proteome</keyword>
<dbReference type="Proteomes" id="UP000561438">
    <property type="component" value="Unassembled WGS sequence"/>
</dbReference>
<reference evidence="1 2" key="1">
    <citation type="submission" date="2020-06" db="EMBL/GenBank/DDBJ databases">
        <title>Altererythrobacter sp. HHU K3-1.</title>
        <authorList>
            <person name="Zhang D."/>
            <person name="Xue H."/>
        </authorList>
    </citation>
    <scope>NUCLEOTIDE SEQUENCE [LARGE SCALE GENOMIC DNA]</scope>
    <source>
        <strain evidence="1 2">HHU K3-1</strain>
    </source>
</reference>
<gene>
    <name evidence="1" type="ORF">HUV48_04930</name>
</gene>
<evidence type="ECO:0000313" key="1">
    <source>
        <dbReference type="EMBL" id="NVD44357.1"/>
    </source>
</evidence>